<accession>B3QYN3</accession>
<dbReference type="eggNOG" id="ENOG50348RS">
    <property type="taxonomic scope" value="Bacteria"/>
</dbReference>
<keyword evidence="2" id="KW-1185">Reference proteome</keyword>
<protein>
    <recommendedName>
        <fullName evidence="3">Lipoprotein</fullName>
    </recommendedName>
</protein>
<name>B3QYN3_CHLT3</name>
<gene>
    <name evidence="1" type="ordered locus">Ctha_2657</name>
</gene>
<organism evidence="1 2">
    <name type="scientific">Chloroherpeton thalassium (strain ATCC 35110 / GB-78)</name>
    <dbReference type="NCBI Taxonomy" id="517418"/>
    <lineage>
        <taxon>Bacteria</taxon>
        <taxon>Pseudomonadati</taxon>
        <taxon>Chlorobiota</taxon>
        <taxon>Chlorobiia</taxon>
        <taxon>Chlorobiales</taxon>
        <taxon>Chloroherpetonaceae</taxon>
        <taxon>Chloroherpeton</taxon>
    </lineage>
</organism>
<dbReference type="HOGENOM" id="CLU_1432172_0_0_10"/>
<dbReference type="STRING" id="517418.Ctha_2657"/>
<sequence length="185" mass="20803">MLSLKGFPKHTEKIVALLFFTALFFQGCFSVKPQASQSRNSLYESFFLEGSIMQYFIKPLEFQSKDAELSLDVTLRDSKDPNDEATLNFSIFSEKDLALADSVAIVFSDTRVSARSHSKLFFEKTVYRYTSSFDTPSILHAFLSGKFTLLLYYADQAVTFAPTSSTSASIAELNASILKHFYLSN</sequence>
<dbReference type="KEGG" id="cts:Ctha_2657"/>
<dbReference type="AlphaFoldDB" id="B3QYN3"/>
<evidence type="ECO:0000313" key="1">
    <source>
        <dbReference type="EMBL" id="ACF15106.1"/>
    </source>
</evidence>
<dbReference type="EMBL" id="CP001100">
    <property type="protein sequence ID" value="ACF15106.1"/>
    <property type="molecule type" value="Genomic_DNA"/>
</dbReference>
<dbReference type="Proteomes" id="UP000001208">
    <property type="component" value="Chromosome"/>
</dbReference>
<dbReference type="OrthoDB" id="1467755at2"/>
<proteinExistence type="predicted"/>
<reference evidence="1 2" key="1">
    <citation type="submission" date="2008-06" db="EMBL/GenBank/DDBJ databases">
        <title>Complete sequence of Chloroherpeton thalassium ATCC 35110.</title>
        <authorList>
            <consortium name="US DOE Joint Genome Institute"/>
            <person name="Lucas S."/>
            <person name="Copeland A."/>
            <person name="Lapidus A."/>
            <person name="Glavina del Rio T."/>
            <person name="Dalin E."/>
            <person name="Tice H."/>
            <person name="Bruce D."/>
            <person name="Goodwin L."/>
            <person name="Pitluck S."/>
            <person name="Schmutz J."/>
            <person name="Larimer F."/>
            <person name="Land M."/>
            <person name="Hauser L."/>
            <person name="Kyrpides N."/>
            <person name="Mikhailova N."/>
            <person name="Liu Z."/>
            <person name="Li T."/>
            <person name="Zhao F."/>
            <person name="Overmann J."/>
            <person name="Bryant D.A."/>
            <person name="Richardson P."/>
        </authorList>
    </citation>
    <scope>NUCLEOTIDE SEQUENCE [LARGE SCALE GENOMIC DNA]</scope>
    <source>
        <strain evidence="2">ATCC 35110 / GB-78</strain>
    </source>
</reference>
<evidence type="ECO:0008006" key="3">
    <source>
        <dbReference type="Google" id="ProtNLM"/>
    </source>
</evidence>
<dbReference type="PROSITE" id="PS51257">
    <property type="entry name" value="PROKAR_LIPOPROTEIN"/>
    <property type="match status" value="1"/>
</dbReference>
<evidence type="ECO:0000313" key="2">
    <source>
        <dbReference type="Proteomes" id="UP000001208"/>
    </source>
</evidence>